<evidence type="ECO:0000256" key="1">
    <source>
        <dbReference type="ARBA" id="ARBA00022649"/>
    </source>
</evidence>
<keyword evidence="3" id="KW-1185">Reference proteome</keyword>
<accession>A0A0M8MKL2</accession>
<organism evidence="2 3">
    <name type="scientific">Flavobacterium akiainvivens</name>
    <dbReference type="NCBI Taxonomy" id="1202724"/>
    <lineage>
        <taxon>Bacteria</taxon>
        <taxon>Pseudomonadati</taxon>
        <taxon>Bacteroidota</taxon>
        <taxon>Flavobacteriia</taxon>
        <taxon>Flavobacteriales</taxon>
        <taxon>Flavobacteriaceae</taxon>
        <taxon>Flavobacterium</taxon>
    </lineage>
</organism>
<dbReference type="InterPro" id="IPR035093">
    <property type="entry name" value="RelE/ParE_toxin_dom_sf"/>
</dbReference>
<dbReference type="PATRIC" id="fig|1202724.3.peg.4189"/>
<dbReference type="InterPro" id="IPR007712">
    <property type="entry name" value="RelE/ParE_toxin"/>
</dbReference>
<dbReference type="RefSeq" id="WP_054409965.1">
    <property type="nucleotide sequence ID" value="NZ_FOYA01000017.1"/>
</dbReference>
<sequence length="98" mass="11864">MSKNIIWSSQAEKDLITILEYLDLHWYKEVTITFLDILDQKVIKIAGQPELFPYFDKNHNIRKCVVTKHNTLYFREETSEIQVLRIYDVRQHPDKLHF</sequence>
<dbReference type="STRING" id="1202724.AM493_20220"/>
<evidence type="ECO:0008006" key="4">
    <source>
        <dbReference type="Google" id="ProtNLM"/>
    </source>
</evidence>
<dbReference type="Pfam" id="PF05016">
    <property type="entry name" value="ParE_toxin"/>
    <property type="match status" value="1"/>
</dbReference>
<evidence type="ECO:0000313" key="2">
    <source>
        <dbReference type="EMBL" id="KOS08111.1"/>
    </source>
</evidence>
<keyword evidence="1" id="KW-1277">Toxin-antitoxin system</keyword>
<reference evidence="2 3" key="1">
    <citation type="submission" date="2015-08" db="EMBL/GenBank/DDBJ databases">
        <title>Whole genome sequence of Flavobacterium akiainvivens IK-1T, from decaying Wikstroemia oahuensis, an endemic Hawaiian shrub.</title>
        <authorList>
            <person name="Wan X."/>
            <person name="Hou S."/>
            <person name="Saito J."/>
            <person name="Donachie S."/>
        </authorList>
    </citation>
    <scope>NUCLEOTIDE SEQUENCE [LARGE SCALE GENOMIC DNA]</scope>
    <source>
        <strain evidence="2 3">IK-1</strain>
    </source>
</reference>
<dbReference type="AlphaFoldDB" id="A0A0M8MKL2"/>
<comment type="caution">
    <text evidence="2">The sequence shown here is derived from an EMBL/GenBank/DDBJ whole genome shotgun (WGS) entry which is preliminary data.</text>
</comment>
<protein>
    <recommendedName>
        <fullName evidence="4">Plasmid stabilization protein</fullName>
    </recommendedName>
</protein>
<name>A0A0M8MKL2_9FLAO</name>
<dbReference type="EMBL" id="LIYD01000005">
    <property type="protein sequence ID" value="KOS08111.1"/>
    <property type="molecule type" value="Genomic_DNA"/>
</dbReference>
<dbReference type="Gene3D" id="3.30.2310.20">
    <property type="entry name" value="RelE-like"/>
    <property type="match status" value="1"/>
</dbReference>
<gene>
    <name evidence="2" type="ORF">AM493_20220</name>
</gene>
<evidence type="ECO:0000313" key="3">
    <source>
        <dbReference type="Proteomes" id="UP000037755"/>
    </source>
</evidence>
<dbReference type="OrthoDB" id="1098070at2"/>
<dbReference type="Proteomes" id="UP000037755">
    <property type="component" value="Unassembled WGS sequence"/>
</dbReference>
<proteinExistence type="predicted"/>